<dbReference type="GO" id="GO:0005930">
    <property type="term" value="C:axoneme"/>
    <property type="evidence" value="ECO:0007669"/>
    <property type="project" value="TreeGrafter"/>
</dbReference>
<proteinExistence type="inferred from homology"/>
<evidence type="ECO:0000256" key="4">
    <source>
        <dbReference type="ARBA" id="ARBA00022846"/>
    </source>
</evidence>
<evidence type="ECO:0000313" key="12">
    <source>
        <dbReference type="EMBL" id="CAD8128159.1"/>
    </source>
</evidence>
<dbReference type="GO" id="GO:0060294">
    <property type="term" value="P:cilium movement involved in cell motility"/>
    <property type="evidence" value="ECO:0007669"/>
    <property type="project" value="TreeGrafter"/>
</dbReference>
<dbReference type="PANTHER" id="PTHR22069:SF0">
    <property type="entry name" value="RADIAL SPOKE HEAD PROTEIN 9 HOMOLOG"/>
    <property type="match status" value="1"/>
</dbReference>
<keyword evidence="11" id="KW-0472">Membrane</keyword>
<accession>A0A8S1RME2</accession>
<keyword evidence="7" id="KW-0966">Cell projection</keyword>
<keyword evidence="3" id="KW-0970">Cilium biogenesis/degradation</keyword>
<reference evidence="12" key="1">
    <citation type="submission" date="2021-01" db="EMBL/GenBank/DDBJ databases">
        <authorList>
            <consortium name="Genoscope - CEA"/>
            <person name="William W."/>
        </authorList>
    </citation>
    <scope>NUCLEOTIDE SEQUENCE</scope>
</reference>
<evidence type="ECO:0000256" key="2">
    <source>
        <dbReference type="ARBA" id="ARBA00022490"/>
    </source>
</evidence>
<dbReference type="Proteomes" id="UP000692954">
    <property type="component" value="Unassembled WGS sequence"/>
</dbReference>
<keyword evidence="11" id="KW-0812">Transmembrane</keyword>
<keyword evidence="13" id="KW-1185">Reference proteome</keyword>
<comment type="subcellular location">
    <subcellularLocation>
        <location evidence="8">Cell projection</location>
        <location evidence="8">Kinocilium</location>
    </subcellularLocation>
    <subcellularLocation>
        <location evidence="1">Cytoplasm</location>
        <location evidence="1">Cytoskeleton</location>
        <location evidence="1">Flagellum axoneme</location>
    </subcellularLocation>
</comment>
<dbReference type="InterPro" id="IPR055316">
    <property type="entry name" value="RSP9"/>
</dbReference>
<evidence type="ECO:0000256" key="1">
    <source>
        <dbReference type="ARBA" id="ARBA00004611"/>
    </source>
</evidence>
<sequence>MEERVEGVEKDYSISLGIQYKGQYEFPLKKFFWRLQLQLLNILIIIIWLNCLNIMKNIHKELKIQESHLQVNMNISYLKLKKKLILRTLQKYLQLPAKNFSELERLSYTVQQIEFQCASMPVGSYRLTPTHELIKKPFTGIKAELKNYQHFRTPTREDKQDLITRDEALYRKDFFDCLVEDTPSQQWSLQADSTQRNITLSILIWPGYITYSNDYSFEYAYFGDGIKNLDFEFFL</sequence>
<dbReference type="OrthoDB" id="10258956at2759"/>
<evidence type="ECO:0000256" key="3">
    <source>
        <dbReference type="ARBA" id="ARBA00022794"/>
    </source>
</evidence>
<evidence type="ECO:0000313" key="13">
    <source>
        <dbReference type="Proteomes" id="UP000692954"/>
    </source>
</evidence>
<name>A0A8S1RME2_9CILI</name>
<organism evidence="12 13">
    <name type="scientific">Paramecium sonneborni</name>
    <dbReference type="NCBI Taxonomy" id="65129"/>
    <lineage>
        <taxon>Eukaryota</taxon>
        <taxon>Sar</taxon>
        <taxon>Alveolata</taxon>
        <taxon>Ciliophora</taxon>
        <taxon>Intramacronucleata</taxon>
        <taxon>Oligohymenophorea</taxon>
        <taxon>Peniculida</taxon>
        <taxon>Parameciidae</taxon>
        <taxon>Paramecium</taxon>
    </lineage>
</organism>
<evidence type="ECO:0000256" key="6">
    <source>
        <dbReference type="ARBA" id="ARBA00023212"/>
    </source>
</evidence>
<evidence type="ECO:0000256" key="11">
    <source>
        <dbReference type="SAM" id="Phobius"/>
    </source>
</evidence>
<gene>
    <name evidence="12" type="ORF">PSON_ATCC_30995.1.T1830093</name>
</gene>
<dbReference type="EMBL" id="CAJJDN010000183">
    <property type="protein sequence ID" value="CAD8128159.1"/>
    <property type="molecule type" value="Genomic_DNA"/>
</dbReference>
<evidence type="ECO:0000256" key="8">
    <source>
        <dbReference type="ARBA" id="ARBA00037822"/>
    </source>
</evidence>
<evidence type="ECO:0000256" key="5">
    <source>
        <dbReference type="ARBA" id="ARBA00023069"/>
    </source>
</evidence>
<keyword evidence="5" id="KW-0969">Cilium</keyword>
<evidence type="ECO:0000256" key="10">
    <source>
        <dbReference type="ARBA" id="ARBA00041080"/>
    </source>
</evidence>
<dbReference type="GO" id="GO:0044458">
    <property type="term" value="P:motile cilium assembly"/>
    <property type="evidence" value="ECO:0007669"/>
    <property type="project" value="TreeGrafter"/>
</dbReference>
<keyword evidence="4" id="KW-0282">Flagellum</keyword>
<protein>
    <recommendedName>
        <fullName evidence="10">Radial spoke head protein 9 homolog</fullName>
    </recommendedName>
</protein>
<keyword evidence="2" id="KW-0963">Cytoplasm</keyword>
<dbReference type="PANTHER" id="PTHR22069">
    <property type="entry name" value="MITOCHONDRIAL RIBOSOMAL PROTEIN S18"/>
    <property type="match status" value="1"/>
</dbReference>
<dbReference type="AlphaFoldDB" id="A0A8S1RME2"/>
<comment type="caution">
    <text evidence="12">The sequence shown here is derived from an EMBL/GenBank/DDBJ whole genome shotgun (WGS) entry which is preliminary data.</text>
</comment>
<evidence type="ECO:0000256" key="9">
    <source>
        <dbReference type="ARBA" id="ARBA00038319"/>
    </source>
</evidence>
<keyword evidence="6" id="KW-0206">Cytoskeleton</keyword>
<dbReference type="GO" id="GO:0035082">
    <property type="term" value="P:axoneme assembly"/>
    <property type="evidence" value="ECO:0007669"/>
    <property type="project" value="InterPro"/>
</dbReference>
<comment type="similarity">
    <text evidence="9">Belongs to the flagellar radial spoke RSP9 family.</text>
</comment>
<keyword evidence="11" id="KW-1133">Transmembrane helix</keyword>
<evidence type="ECO:0000256" key="7">
    <source>
        <dbReference type="ARBA" id="ARBA00023273"/>
    </source>
</evidence>
<feature type="transmembrane region" description="Helical" evidence="11">
    <location>
        <begin position="35"/>
        <end position="55"/>
    </location>
</feature>